<dbReference type="InterPro" id="IPR012910">
    <property type="entry name" value="Plug_dom"/>
</dbReference>
<keyword evidence="4 7" id="KW-0812">Transmembrane</keyword>
<gene>
    <name evidence="9" type="ORF">J2W55_004594</name>
</gene>
<feature type="domain" description="TonB-dependent receptor plug" evidence="8">
    <location>
        <begin position="123"/>
        <end position="248"/>
    </location>
</feature>
<name>A0ABU1THK9_9SPHI</name>
<proteinExistence type="inferred from homology"/>
<dbReference type="InterPro" id="IPR036942">
    <property type="entry name" value="Beta-barrel_TonB_sf"/>
</dbReference>
<dbReference type="InterPro" id="IPR008969">
    <property type="entry name" value="CarboxyPept-like_regulatory"/>
</dbReference>
<dbReference type="RefSeq" id="WP_310101444.1">
    <property type="nucleotide sequence ID" value="NZ_JAVDUU010000004.1"/>
</dbReference>
<reference evidence="9 10" key="1">
    <citation type="submission" date="2023-07" db="EMBL/GenBank/DDBJ databases">
        <title>Sorghum-associated microbial communities from plants grown in Nebraska, USA.</title>
        <authorList>
            <person name="Schachtman D."/>
        </authorList>
    </citation>
    <scope>NUCLEOTIDE SEQUENCE [LARGE SCALE GENOMIC DNA]</scope>
    <source>
        <strain evidence="9 10">3262</strain>
    </source>
</reference>
<accession>A0ABU1THK9</accession>
<dbReference type="Pfam" id="PF07715">
    <property type="entry name" value="Plug"/>
    <property type="match status" value="1"/>
</dbReference>
<evidence type="ECO:0000256" key="7">
    <source>
        <dbReference type="PROSITE-ProRule" id="PRU01360"/>
    </source>
</evidence>
<evidence type="ECO:0000256" key="6">
    <source>
        <dbReference type="ARBA" id="ARBA00023237"/>
    </source>
</evidence>
<dbReference type="PROSITE" id="PS00018">
    <property type="entry name" value="EF_HAND_1"/>
    <property type="match status" value="1"/>
</dbReference>
<organism evidence="9 10">
    <name type="scientific">Mucilaginibacter pocheonensis</name>
    <dbReference type="NCBI Taxonomy" id="398050"/>
    <lineage>
        <taxon>Bacteria</taxon>
        <taxon>Pseudomonadati</taxon>
        <taxon>Bacteroidota</taxon>
        <taxon>Sphingobacteriia</taxon>
        <taxon>Sphingobacteriales</taxon>
        <taxon>Sphingobacteriaceae</taxon>
        <taxon>Mucilaginibacter</taxon>
    </lineage>
</organism>
<dbReference type="Proteomes" id="UP001247620">
    <property type="component" value="Unassembled WGS sequence"/>
</dbReference>
<dbReference type="NCBIfam" id="TIGR04056">
    <property type="entry name" value="OMP_RagA_SusC"/>
    <property type="match status" value="1"/>
</dbReference>
<dbReference type="InterPro" id="IPR037066">
    <property type="entry name" value="Plug_dom_sf"/>
</dbReference>
<dbReference type="Pfam" id="PF13715">
    <property type="entry name" value="CarbopepD_reg_2"/>
    <property type="match status" value="1"/>
</dbReference>
<keyword evidence="6 7" id="KW-0998">Cell outer membrane</keyword>
<dbReference type="InterPro" id="IPR039426">
    <property type="entry name" value="TonB-dep_rcpt-like"/>
</dbReference>
<comment type="similarity">
    <text evidence="7">Belongs to the TonB-dependent receptor family.</text>
</comment>
<dbReference type="Gene3D" id="2.40.170.20">
    <property type="entry name" value="TonB-dependent receptor, beta-barrel domain"/>
    <property type="match status" value="1"/>
</dbReference>
<dbReference type="EMBL" id="JAVDUU010000004">
    <property type="protein sequence ID" value="MDR6944734.1"/>
    <property type="molecule type" value="Genomic_DNA"/>
</dbReference>
<evidence type="ECO:0000256" key="3">
    <source>
        <dbReference type="ARBA" id="ARBA00022452"/>
    </source>
</evidence>
<evidence type="ECO:0000313" key="10">
    <source>
        <dbReference type="Proteomes" id="UP001247620"/>
    </source>
</evidence>
<keyword evidence="2 7" id="KW-0813">Transport</keyword>
<evidence type="ECO:0000313" key="9">
    <source>
        <dbReference type="EMBL" id="MDR6944734.1"/>
    </source>
</evidence>
<dbReference type="InterPro" id="IPR023996">
    <property type="entry name" value="TonB-dep_OMP_SusC/RagA"/>
</dbReference>
<dbReference type="PROSITE" id="PS52016">
    <property type="entry name" value="TONB_DEPENDENT_REC_3"/>
    <property type="match status" value="1"/>
</dbReference>
<keyword evidence="3 7" id="KW-1134">Transmembrane beta strand</keyword>
<dbReference type="Gene3D" id="2.170.130.10">
    <property type="entry name" value="TonB-dependent receptor, plug domain"/>
    <property type="match status" value="1"/>
</dbReference>
<comment type="caution">
    <text evidence="9">The sequence shown here is derived from an EMBL/GenBank/DDBJ whole genome shotgun (WGS) entry which is preliminary data.</text>
</comment>
<dbReference type="NCBIfam" id="TIGR04057">
    <property type="entry name" value="SusC_RagA_signa"/>
    <property type="match status" value="1"/>
</dbReference>
<protein>
    <submittedName>
        <fullName evidence="9">TonB-linked SusC/RagA family outer membrane protein</fullName>
    </submittedName>
</protein>
<evidence type="ECO:0000256" key="4">
    <source>
        <dbReference type="ARBA" id="ARBA00022692"/>
    </source>
</evidence>
<evidence type="ECO:0000256" key="2">
    <source>
        <dbReference type="ARBA" id="ARBA00022448"/>
    </source>
</evidence>
<dbReference type="SUPFAM" id="SSF56935">
    <property type="entry name" value="Porins"/>
    <property type="match status" value="1"/>
</dbReference>
<dbReference type="SUPFAM" id="SSF49464">
    <property type="entry name" value="Carboxypeptidase regulatory domain-like"/>
    <property type="match status" value="1"/>
</dbReference>
<keyword evidence="5 7" id="KW-0472">Membrane</keyword>
<dbReference type="Gene3D" id="2.60.40.1120">
    <property type="entry name" value="Carboxypeptidase-like, regulatory domain"/>
    <property type="match status" value="1"/>
</dbReference>
<evidence type="ECO:0000256" key="1">
    <source>
        <dbReference type="ARBA" id="ARBA00004571"/>
    </source>
</evidence>
<dbReference type="InterPro" id="IPR023997">
    <property type="entry name" value="TonB-dep_OMP_SusC/RagA_CS"/>
</dbReference>
<evidence type="ECO:0000259" key="8">
    <source>
        <dbReference type="Pfam" id="PF07715"/>
    </source>
</evidence>
<comment type="subcellular location">
    <subcellularLocation>
        <location evidence="1 7">Cell outer membrane</location>
        <topology evidence="1 7">Multi-pass membrane protein</topology>
    </subcellularLocation>
</comment>
<dbReference type="InterPro" id="IPR018247">
    <property type="entry name" value="EF_Hand_1_Ca_BS"/>
</dbReference>
<keyword evidence="10" id="KW-1185">Reference proteome</keyword>
<evidence type="ECO:0000256" key="5">
    <source>
        <dbReference type="ARBA" id="ARBA00023136"/>
    </source>
</evidence>
<sequence length="1067" mass="114000">MEKNLRKRLKHGVLLLMALLLLSLTGYAQTHRIIGKIMSADDSQPLPGATVRIKGTKNVVTANASGMYGIDAKTGDVLVFSFTGFKANEVSVTAANTINVSLTNTTNALNEVVVIGYGTSRRKDLTGAIASVSSADIAKTVSTTFDQALQGRVAGVNVIQNSGQPGAGVSIQVRGLGSINAGVDPLYVIDGVIIPPGQPSSTGGVYMGNSGTRNNPLSTINPNDIATIDVLKDASAIAIYGSQGSNGVVIITTKRGKAGAPKINFDNYYGIQQVPKYLPMMNLQQYATFLNARAVVTGATPVTDFVNPQYLGTGTDWQRAIFKNAGMYNANLSLSGGDDRTTYYIGGSYLNQDGTVLSSNFKRTALKINLDNKTTNWLKIGTSLTFSGIKENVNASVYDLINATLNLPPNIAPVNPDGSIGAIPTPGQTVANTYNPNPIAAAAMNTNKVQRSQAYGNFYGDISFTKDLKLHNEVTGNFDYGNVNQFYPTFTINGILNPINSAAVTATNNKSFTVRNYFSYDHYAASYSINATAGHEASSGTYTYLSGGRTGFFANNPQDLSLGNASTASNSGGSSNYSNESYLARVTAGYLYKYNLTATYRKDGNSNFADGKRWVGTYAFGGSWNAEKENFLKGVKAIDQLKLRLSYGLTNNANLPAYTYGSSIGTGTVGLGQGSLVLNIANPNVQWETSKSLDAGLDISFLKNRIQLTADVYNRKTNNLLLQIPLPGYAGTNGAGSLSAPWGNIGSIQNKGFEFTLNTRNIQNNAFSWNTTLTFSLNKNKILSLNNANGALYGKINNASVIVSRTAVGSSIGDFYGYIAQGVFKNAADLKSSSLPAGAIVDYTQGIWVGDTKYKDLNKDGVIDANDMTNLGSSLPKFTYGINNSFGYKGFDMTIFFTGSYGNKILNYNKVLHEDPNSGATGYFSSLTNYAQVTLIDPSGSKTDVNNVSVSNPGTSVPGFRVSGDPNQNNRISSRFIESGSYLRLKNIAIGYNLPTSVVAKLHVHSLRVYGNIQNLFTITKYTGYDPEIGTNVPNQSGQGTNGLTSGIDWGRYPTPRIYTFGFNVGL</sequence>